<protein>
    <submittedName>
        <fullName evidence="2">Uncharacterized protein</fullName>
    </submittedName>
</protein>
<dbReference type="EMBL" id="JAAARO010000022">
    <property type="protein sequence ID" value="KAF5727018.1"/>
    <property type="molecule type" value="Genomic_DNA"/>
</dbReference>
<name>A0A7J7BYV6_TRIWF</name>
<keyword evidence="3" id="KW-1185">Reference proteome</keyword>
<evidence type="ECO:0000313" key="2">
    <source>
        <dbReference type="EMBL" id="KAF5727018.1"/>
    </source>
</evidence>
<gene>
    <name evidence="2" type="ORF">HS088_TW22G00704</name>
</gene>
<feature type="signal peptide" evidence="1">
    <location>
        <begin position="1"/>
        <end position="46"/>
    </location>
</feature>
<sequence>MGGRTSVIIGSQRGRIQEIKRGNIKKANAINLFLVLSSLFLASVDAESNNNGILDEIELTPTCVGVYGVKSGDSCYAVAAMHVEGAEFS</sequence>
<keyword evidence="1" id="KW-0732">Signal</keyword>
<comment type="caution">
    <text evidence="2">The sequence shown here is derived from an EMBL/GenBank/DDBJ whole genome shotgun (WGS) entry which is preliminary data.</text>
</comment>
<organism evidence="2 3">
    <name type="scientific">Tripterygium wilfordii</name>
    <name type="common">Thunder God vine</name>
    <dbReference type="NCBI Taxonomy" id="458696"/>
    <lineage>
        <taxon>Eukaryota</taxon>
        <taxon>Viridiplantae</taxon>
        <taxon>Streptophyta</taxon>
        <taxon>Embryophyta</taxon>
        <taxon>Tracheophyta</taxon>
        <taxon>Spermatophyta</taxon>
        <taxon>Magnoliopsida</taxon>
        <taxon>eudicotyledons</taxon>
        <taxon>Gunneridae</taxon>
        <taxon>Pentapetalae</taxon>
        <taxon>rosids</taxon>
        <taxon>fabids</taxon>
        <taxon>Celastrales</taxon>
        <taxon>Celastraceae</taxon>
        <taxon>Tripterygium</taxon>
    </lineage>
</organism>
<evidence type="ECO:0000313" key="3">
    <source>
        <dbReference type="Proteomes" id="UP000593562"/>
    </source>
</evidence>
<dbReference type="InParanoid" id="A0A7J7BYV6"/>
<evidence type="ECO:0000256" key="1">
    <source>
        <dbReference type="SAM" id="SignalP"/>
    </source>
</evidence>
<reference evidence="2 3" key="1">
    <citation type="journal article" date="2020" name="Nat. Commun.">
        <title>Genome of Tripterygium wilfordii and identification of cytochrome P450 involved in triptolide biosynthesis.</title>
        <authorList>
            <person name="Tu L."/>
            <person name="Su P."/>
            <person name="Zhang Z."/>
            <person name="Gao L."/>
            <person name="Wang J."/>
            <person name="Hu T."/>
            <person name="Zhou J."/>
            <person name="Zhang Y."/>
            <person name="Zhao Y."/>
            <person name="Liu Y."/>
            <person name="Song Y."/>
            <person name="Tong Y."/>
            <person name="Lu Y."/>
            <person name="Yang J."/>
            <person name="Xu C."/>
            <person name="Jia M."/>
            <person name="Peters R.J."/>
            <person name="Huang L."/>
            <person name="Gao W."/>
        </authorList>
    </citation>
    <scope>NUCLEOTIDE SEQUENCE [LARGE SCALE GENOMIC DNA]</scope>
    <source>
        <strain evidence="3">cv. XIE 37</strain>
        <tissue evidence="2">Leaf</tissue>
    </source>
</reference>
<dbReference type="Proteomes" id="UP000593562">
    <property type="component" value="Unassembled WGS sequence"/>
</dbReference>
<feature type="chain" id="PRO_5029574434" evidence="1">
    <location>
        <begin position="47"/>
        <end position="89"/>
    </location>
</feature>
<proteinExistence type="predicted"/>
<accession>A0A7J7BYV6</accession>
<dbReference type="AlphaFoldDB" id="A0A7J7BYV6"/>